<keyword evidence="1" id="KW-0732">Signal</keyword>
<dbReference type="EMBL" id="FOXS01000011">
    <property type="protein sequence ID" value="SFQ83036.1"/>
    <property type="molecule type" value="Genomic_DNA"/>
</dbReference>
<gene>
    <name evidence="2" type="ORF">SAMN04515668_4893</name>
</gene>
<keyword evidence="3" id="KW-1185">Reference proteome</keyword>
<feature type="chain" id="PRO_5011636356" evidence="1">
    <location>
        <begin position="19"/>
        <end position="490"/>
    </location>
</feature>
<protein>
    <submittedName>
        <fullName evidence="2">Capsule assembly protein Wzi</fullName>
    </submittedName>
</protein>
<dbReference type="Gene3D" id="2.40.160.130">
    <property type="entry name" value="Capsule assembly protein Wzi"/>
    <property type="match status" value="1"/>
</dbReference>
<feature type="signal peptide" evidence="1">
    <location>
        <begin position="1"/>
        <end position="18"/>
    </location>
</feature>
<reference evidence="3" key="1">
    <citation type="submission" date="2016-10" db="EMBL/GenBank/DDBJ databases">
        <authorList>
            <person name="Varghese N."/>
            <person name="Submissions S."/>
        </authorList>
    </citation>
    <scope>NUCLEOTIDE SEQUENCE [LARGE SCALE GENOMIC DNA]</scope>
    <source>
        <strain evidence="3">OR362-8,ATCC BAA-1266,JCM 13504</strain>
    </source>
</reference>
<organism evidence="2 3">
    <name type="scientific">Hymenobacter arizonensis</name>
    <name type="common">Siccationidurans arizonensis</name>
    <dbReference type="NCBI Taxonomy" id="1227077"/>
    <lineage>
        <taxon>Bacteria</taxon>
        <taxon>Pseudomonadati</taxon>
        <taxon>Bacteroidota</taxon>
        <taxon>Cytophagia</taxon>
        <taxon>Cytophagales</taxon>
        <taxon>Hymenobacteraceae</taxon>
        <taxon>Hymenobacter</taxon>
    </lineage>
</organism>
<dbReference type="STRING" id="1227077.SAMN04515668_4893"/>
<dbReference type="OrthoDB" id="596512at2"/>
<evidence type="ECO:0000313" key="3">
    <source>
        <dbReference type="Proteomes" id="UP000199029"/>
    </source>
</evidence>
<dbReference type="AlphaFoldDB" id="A0A1I6BQ31"/>
<dbReference type="Proteomes" id="UP000199029">
    <property type="component" value="Unassembled WGS sequence"/>
</dbReference>
<proteinExistence type="predicted"/>
<name>A0A1I6BQ31_HYMAR</name>
<sequence>MRNVFLVLPLLLAHPVAAQFTDSLKVVVGTTLTAATKAYQPLWITANRYGTLTDRQYDAATYLRLRNKHSLAQKPRSEASASTPHPPSLYIGYGVALSNHDHLQRTFLPELYAEVGYWAVHLRAGRYREVTGGVDPTLSSGSLGISGNALPIPKAELAVAEYTAVPFTRGWVQFKGQFAHGWLGDTPDIKGAFLHQKSLYLRFGKQRLTAYGGLTHFAQWGGTFSSGRAPSRFRDYLRILAGASGNAGDPVYQQGPIDVANAVGNHLLIPDFGIAFRQDKATWRLYTQTIFDKGVGDSSNTNKRDRLAGLKIFSSDRLVGLSWEAHHRGLLQQVVVEGIYTKHQGGPIIYQGRDNYYNNGTYTMGWQYQNRIIGTPLFLNRQTAERYGIPLDANVLRGWSVVSNRIAGLHVGLKGTLTPTLSYRLLATHVQHYGNYYNDAYFTPAKQQTHLLLELPFHFSHFSVTVAVGSDFGNLASSTAGLLRWEWFIR</sequence>
<dbReference type="InterPro" id="IPR038636">
    <property type="entry name" value="Wzi_sf"/>
</dbReference>
<evidence type="ECO:0000256" key="1">
    <source>
        <dbReference type="SAM" id="SignalP"/>
    </source>
</evidence>
<evidence type="ECO:0000313" key="2">
    <source>
        <dbReference type="EMBL" id="SFQ83036.1"/>
    </source>
</evidence>
<accession>A0A1I6BQ31</accession>